<sequence length="126" mass="13573">MPSSPRHICNMDLFWAFFLFLADKGNGQCSPGDENSRMLADVSAANGQTGPQGPNSPSELKIKLEEDTTEQHDNRSPAPEEMGQTGEEEAGLEDSMSSSPRDVHDRLSGPHVVAEAGNRHPNGVSK</sequence>
<reference evidence="3" key="2">
    <citation type="submission" date="2004-02" db="EMBL/GenBank/DDBJ databases">
        <authorList>
            <consortium name="Genoscope"/>
            <consortium name="Whitehead Institute Centre for Genome Research"/>
        </authorList>
    </citation>
    <scope>NUCLEOTIDE SEQUENCE</scope>
</reference>
<accession>Q4RQS9</accession>
<name>Q4RQS9_TETNG</name>
<feature type="compositionally biased region" description="Basic and acidic residues" evidence="1">
    <location>
        <begin position="60"/>
        <end position="75"/>
    </location>
</feature>
<dbReference type="EMBL" id="CAAE01015004">
    <property type="protein sequence ID" value="CAG09253.1"/>
    <property type="molecule type" value="Genomic_DNA"/>
</dbReference>
<keyword evidence="2" id="KW-0732">Signal</keyword>
<proteinExistence type="predicted"/>
<evidence type="ECO:0000313" key="3">
    <source>
        <dbReference type="EMBL" id="CAG09253.1"/>
    </source>
</evidence>
<feature type="compositionally biased region" description="Polar residues" evidence="1">
    <location>
        <begin position="45"/>
        <end position="58"/>
    </location>
</feature>
<dbReference type="KEGG" id="tng:GSTEN00030474G001"/>
<gene>
    <name evidence="3" type="ORF">GSTENG00030474001</name>
</gene>
<dbReference type="AlphaFoldDB" id="Q4RQS9"/>
<feature type="region of interest" description="Disordered" evidence="1">
    <location>
        <begin position="26"/>
        <end position="126"/>
    </location>
</feature>
<comment type="caution">
    <text evidence="3">The sequence shown here is derived from an EMBL/GenBank/DDBJ whole genome shotgun (WGS) entry which is preliminary data.</text>
</comment>
<evidence type="ECO:0000256" key="1">
    <source>
        <dbReference type="SAM" id="MobiDB-lite"/>
    </source>
</evidence>
<evidence type="ECO:0000256" key="2">
    <source>
        <dbReference type="SAM" id="SignalP"/>
    </source>
</evidence>
<protein>
    <submittedName>
        <fullName evidence="3">(spotted green pufferfish) hypothetical protein</fullName>
    </submittedName>
</protein>
<feature type="signal peptide" evidence="2">
    <location>
        <begin position="1"/>
        <end position="27"/>
    </location>
</feature>
<feature type="chain" id="PRO_5004243034" evidence="2">
    <location>
        <begin position="28"/>
        <end position="126"/>
    </location>
</feature>
<organism evidence="3">
    <name type="scientific">Tetraodon nigroviridis</name>
    <name type="common">Spotted green pufferfish</name>
    <name type="synonym">Chelonodon nigroviridis</name>
    <dbReference type="NCBI Taxonomy" id="99883"/>
    <lineage>
        <taxon>Eukaryota</taxon>
        <taxon>Metazoa</taxon>
        <taxon>Chordata</taxon>
        <taxon>Craniata</taxon>
        <taxon>Vertebrata</taxon>
        <taxon>Euteleostomi</taxon>
        <taxon>Actinopterygii</taxon>
        <taxon>Neopterygii</taxon>
        <taxon>Teleostei</taxon>
        <taxon>Neoteleostei</taxon>
        <taxon>Acanthomorphata</taxon>
        <taxon>Eupercaria</taxon>
        <taxon>Tetraodontiformes</taxon>
        <taxon>Tetradontoidea</taxon>
        <taxon>Tetraodontidae</taxon>
        <taxon>Tetraodon</taxon>
    </lineage>
</organism>
<reference evidence="3" key="1">
    <citation type="journal article" date="2004" name="Nature">
        <title>Genome duplication in the teleost fish Tetraodon nigroviridis reveals the early vertebrate proto-karyotype.</title>
        <authorList>
            <person name="Jaillon O."/>
            <person name="Aury J.-M."/>
            <person name="Brunet F."/>
            <person name="Petit J.-L."/>
            <person name="Stange-Thomann N."/>
            <person name="Mauceli E."/>
            <person name="Bouneau L."/>
            <person name="Fischer C."/>
            <person name="Ozouf-Costaz C."/>
            <person name="Bernot A."/>
            <person name="Nicaud S."/>
            <person name="Jaffe D."/>
            <person name="Fisher S."/>
            <person name="Lutfalla G."/>
            <person name="Dossat C."/>
            <person name="Segurens B."/>
            <person name="Dasilva C."/>
            <person name="Salanoubat M."/>
            <person name="Levy M."/>
            <person name="Boudet N."/>
            <person name="Castellano S."/>
            <person name="Anthouard V."/>
            <person name="Jubin C."/>
            <person name="Castelli V."/>
            <person name="Katinka M."/>
            <person name="Vacherie B."/>
            <person name="Biemont C."/>
            <person name="Skalli Z."/>
            <person name="Cattolico L."/>
            <person name="Poulain J."/>
            <person name="De Berardinis V."/>
            <person name="Cruaud C."/>
            <person name="Duprat S."/>
            <person name="Brottier P."/>
            <person name="Coutanceau J.-P."/>
            <person name="Gouzy J."/>
            <person name="Parra G."/>
            <person name="Lardier G."/>
            <person name="Chapple C."/>
            <person name="McKernan K.J."/>
            <person name="McEwan P."/>
            <person name="Bosak S."/>
            <person name="Kellis M."/>
            <person name="Volff J.-N."/>
            <person name="Guigo R."/>
            <person name="Zody M.C."/>
            <person name="Mesirov J."/>
            <person name="Lindblad-Toh K."/>
            <person name="Birren B."/>
            <person name="Nusbaum C."/>
            <person name="Kahn D."/>
            <person name="Robinson-Rechavi M."/>
            <person name="Laudet V."/>
            <person name="Schachter V."/>
            <person name="Quetier F."/>
            <person name="Saurin W."/>
            <person name="Scarpelli C."/>
            <person name="Wincker P."/>
            <person name="Lander E.S."/>
            <person name="Weissenbach J."/>
            <person name="Roest Crollius H."/>
        </authorList>
    </citation>
    <scope>NUCLEOTIDE SEQUENCE [LARGE SCALE GENOMIC DNA]</scope>
</reference>